<accession>A0A6J4SWW5</accession>
<gene>
    <name evidence="10" type="ORF">AVDCRST_MAG30-2312</name>
</gene>
<dbReference type="GO" id="GO:0032259">
    <property type="term" value="P:methylation"/>
    <property type="evidence" value="ECO:0007669"/>
    <property type="project" value="UniProtKB-KW"/>
</dbReference>
<keyword evidence="5" id="KW-0963">Cytoplasm</keyword>
<dbReference type="SUPFAM" id="SSF53335">
    <property type="entry name" value="S-adenosyl-L-methionine-dependent methyltransferases"/>
    <property type="match status" value="1"/>
</dbReference>
<dbReference type="AlphaFoldDB" id="A0A6J4SWW5"/>
<evidence type="ECO:0000256" key="9">
    <source>
        <dbReference type="NCBIfam" id="TIGR00080"/>
    </source>
</evidence>
<organism evidence="10">
    <name type="scientific">uncultured Solirubrobacteraceae bacterium</name>
    <dbReference type="NCBI Taxonomy" id="1162706"/>
    <lineage>
        <taxon>Bacteria</taxon>
        <taxon>Bacillati</taxon>
        <taxon>Actinomycetota</taxon>
        <taxon>Thermoleophilia</taxon>
        <taxon>Solirubrobacterales</taxon>
        <taxon>Solirubrobacteraceae</taxon>
        <taxon>environmental samples</taxon>
    </lineage>
</organism>
<dbReference type="Gene3D" id="3.40.50.150">
    <property type="entry name" value="Vaccinia Virus protein VP39"/>
    <property type="match status" value="1"/>
</dbReference>
<keyword evidence="7 10" id="KW-0808">Transferase</keyword>
<evidence type="ECO:0000256" key="5">
    <source>
        <dbReference type="ARBA" id="ARBA00022490"/>
    </source>
</evidence>
<evidence type="ECO:0000256" key="2">
    <source>
        <dbReference type="ARBA" id="ARBA00005369"/>
    </source>
</evidence>
<dbReference type="NCBIfam" id="NF001453">
    <property type="entry name" value="PRK00312.1"/>
    <property type="match status" value="1"/>
</dbReference>
<dbReference type="EC" id="2.1.1.77" evidence="3 9"/>
<dbReference type="PROSITE" id="PS01279">
    <property type="entry name" value="PCMT"/>
    <property type="match status" value="1"/>
</dbReference>
<dbReference type="FunFam" id="3.40.50.150:FF:000010">
    <property type="entry name" value="Protein-L-isoaspartate O-methyltransferase"/>
    <property type="match status" value="1"/>
</dbReference>
<evidence type="ECO:0000256" key="8">
    <source>
        <dbReference type="ARBA" id="ARBA00022691"/>
    </source>
</evidence>
<dbReference type="PANTHER" id="PTHR11579">
    <property type="entry name" value="PROTEIN-L-ISOASPARTATE O-METHYLTRANSFERASE"/>
    <property type="match status" value="1"/>
</dbReference>
<evidence type="ECO:0000256" key="6">
    <source>
        <dbReference type="ARBA" id="ARBA00022603"/>
    </source>
</evidence>
<dbReference type="GO" id="GO:0004719">
    <property type="term" value="F:protein-L-isoaspartate (D-aspartate) O-methyltransferase activity"/>
    <property type="evidence" value="ECO:0007669"/>
    <property type="project" value="UniProtKB-UniRule"/>
</dbReference>
<name>A0A6J4SWW5_9ACTN</name>
<evidence type="ECO:0000256" key="1">
    <source>
        <dbReference type="ARBA" id="ARBA00004496"/>
    </source>
</evidence>
<proteinExistence type="inferred from homology"/>
<dbReference type="GO" id="GO:0005737">
    <property type="term" value="C:cytoplasm"/>
    <property type="evidence" value="ECO:0007669"/>
    <property type="project" value="UniProtKB-SubCell"/>
</dbReference>
<dbReference type="InterPro" id="IPR000682">
    <property type="entry name" value="PCMT"/>
</dbReference>
<dbReference type="EMBL" id="CADCVS010000302">
    <property type="protein sequence ID" value="CAA9507831.1"/>
    <property type="molecule type" value="Genomic_DNA"/>
</dbReference>
<dbReference type="Pfam" id="PF01135">
    <property type="entry name" value="PCMT"/>
    <property type="match status" value="1"/>
</dbReference>
<dbReference type="GO" id="GO:0030091">
    <property type="term" value="P:protein repair"/>
    <property type="evidence" value="ECO:0007669"/>
    <property type="project" value="UniProtKB-UniRule"/>
</dbReference>
<reference evidence="10" key="1">
    <citation type="submission" date="2020-02" db="EMBL/GenBank/DDBJ databases">
        <authorList>
            <person name="Meier V. D."/>
        </authorList>
    </citation>
    <scope>NUCLEOTIDE SEQUENCE</scope>
    <source>
        <strain evidence="10">AVDCRST_MAG30</strain>
    </source>
</reference>
<dbReference type="PANTHER" id="PTHR11579:SF0">
    <property type="entry name" value="PROTEIN-L-ISOASPARTATE(D-ASPARTATE) O-METHYLTRANSFERASE"/>
    <property type="match status" value="1"/>
</dbReference>
<keyword evidence="6 10" id="KW-0489">Methyltransferase</keyword>
<evidence type="ECO:0000313" key="10">
    <source>
        <dbReference type="EMBL" id="CAA9507831.1"/>
    </source>
</evidence>
<comment type="subcellular location">
    <subcellularLocation>
        <location evidence="1">Cytoplasm</location>
    </subcellularLocation>
</comment>
<comment type="similarity">
    <text evidence="2">Belongs to the methyltransferase superfamily. L-isoaspartyl/D-aspartyl protein methyltransferase family.</text>
</comment>
<dbReference type="InterPro" id="IPR029063">
    <property type="entry name" value="SAM-dependent_MTases_sf"/>
</dbReference>
<dbReference type="CDD" id="cd02440">
    <property type="entry name" value="AdoMet_MTases"/>
    <property type="match status" value="1"/>
</dbReference>
<evidence type="ECO:0000256" key="4">
    <source>
        <dbReference type="ARBA" id="ARBA00013346"/>
    </source>
</evidence>
<sequence>MKDRRVLRAMRAVPRAAFVDPELRADAWQNRPLPIGGGQTISQPLVVARMCELLELTGAERVLDVGTGSGYHAALLARLGGRVWSVERDPELAGRAARALAETGVENVRLHVGDGAAGLPEAAPFDAINVAAVAPAVPAALEAQLAPGGRLVLPVGAGDDQRLVLVRRSPDGTALERRELEGVRFVPLVS</sequence>
<dbReference type="NCBIfam" id="TIGR00080">
    <property type="entry name" value="pimt"/>
    <property type="match status" value="1"/>
</dbReference>
<keyword evidence="8" id="KW-0949">S-adenosyl-L-methionine</keyword>
<evidence type="ECO:0000256" key="3">
    <source>
        <dbReference type="ARBA" id="ARBA00011890"/>
    </source>
</evidence>
<protein>
    <recommendedName>
        <fullName evidence="4 9">Protein-L-isoaspartate O-methyltransferase</fullName>
        <ecNumber evidence="3 9">2.1.1.77</ecNumber>
    </recommendedName>
</protein>
<evidence type="ECO:0000256" key="7">
    <source>
        <dbReference type="ARBA" id="ARBA00022679"/>
    </source>
</evidence>